<dbReference type="InterPro" id="IPR050074">
    <property type="entry name" value="DHO_dehydrogenase"/>
</dbReference>
<keyword evidence="10" id="KW-0809">Transit peptide</keyword>
<protein>
    <recommendedName>
        <fullName evidence="5 16">Dihydroorotate dehydrogenase (quinone), mitochondrial</fullName>
        <shortName evidence="16">DHOdehase</shortName>
        <ecNumber evidence="4 16">1.3.5.2</ecNumber>
    </recommendedName>
</protein>
<keyword evidence="19" id="KW-1185">Reference proteome</keyword>
<gene>
    <name evidence="18" type="primary">Dhod</name>
    <name evidence="18" type="ORF">Bhyg_15835</name>
</gene>
<dbReference type="GO" id="GO:0006207">
    <property type="term" value="P:'de novo' pyrimidine nucleobase biosynthetic process"/>
    <property type="evidence" value="ECO:0007669"/>
    <property type="project" value="InterPro"/>
</dbReference>
<keyword evidence="6 16" id="KW-0285">Flavoprotein</keyword>
<evidence type="ECO:0000256" key="2">
    <source>
        <dbReference type="ARBA" id="ARBA00005161"/>
    </source>
</evidence>
<comment type="catalytic activity">
    <reaction evidence="15 16">
        <text>(S)-dihydroorotate + a quinone = orotate + a quinol</text>
        <dbReference type="Rhea" id="RHEA:30187"/>
        <dbReference type="ChEBI" id="CHEBI:24646"/>
        <dbReference type="ChEBI" id="CHEBI:30839"/>
        <dbReference type="ChEBI" id="CHEBI:30864"/>
        <dbReference type="ChEBI" id="CHEBI:132124"/>
        <dbReference type="EC" id="1.3.5.2"/>
    </reaction>
</comment>
<dbReference type="GO" id="GO:0005743">
    <property type="term" value="C:mitochondrial inner membrane"/>
    <property type="evidence" value="ECO:0007669"/>
    <property type="project" value="UniProtKB-SubCell"/>
</dbReference>
<evidence type="ECO:0000256" key="12">
    <source>
        <dbReference type="ARBA" id="ARBA00023002"/>
    </source>
</evidence>
<keyword evidence="8" id="KW-0812">Transmembrane</keyword>
<evidence type="ECO:0000256" key="11">
    <source>
        <dbReference type="ARBA" id="ARBA00022989"/>
    </source>
</evidence>
<keyword evidence="13 16" id="KW-0496">Mitochondrion</keyword>
<dbReference type="InterPro" id="IPR013785">
    <property type="entry name" value="Aldolase_TIM"/>
</dbReference>
<dbReference type="PROSITE" id="PS00912">
    <property type="entry name" value="DHODEHASE_2"/>
    <property type="match status" value="1"/>
</dbReference>
<evidence type="ECO:0000256" key="14">
    <source>
        <dbReference type="ARBA" id="ARBA00023136"/>
    </source>
</evidence>
<dbReference type="SUPFAM" id="SSF51395">
    <property type="entry name" value="FMN-linked oxidoreductases"/>
    <property type="match status" value="1"/>
</dbReference>
<dbReference type="AlphaFoldDB" id="A0A9Q0RUP7"/>
<dbReference type="InterPro" id="IPR005720">
    <property type="entry name" value="Dihydroorotate_DH_cat"/>
</dbReference>
<evidence type="ECO:0000256" key="6">
    <source>
        <dbReference type="ARBA" id="ARBA00022630"/>
    </source>
</evidence>
<evidence type="ECO:0000256" key="16">
    <source>
        <dbReference type="RuleBase" id="RU361255"/>
    </source>
</evidence>
<dbReference type="FunFam" id="3.20.20.70:FF:000066">
    <property type="entry name" value="Dihydroorotate dehydrogenase (quinone), mitochondrial"/>
    <property type="match status" value="1"/>
</dbReference>
<dbReference type="NCBIfam" id="TIGR01036">
    <property type="entry name" value="pyrD_sub2"/>
    <property type="match status" value="1"/>
</dbReference>
<keyword evidence="12 16" id="KW-0560">Oxidoreductase</keyword>
<evidence type="ECO:0000313" key="18">
    <source>
        <dbReference type="EMBL" id="KAJ6630922.1"/>
    </source>
</evidence>
<dbReference type="EC" id="1.3.5.2" evidence="4 16"/>
<comment type="similarity">
    <text evidence="3 16">Belongs to the dihydroorotate dehydrogenase family. Type 2 subfamily.</text>
</comment>
<evidence type="ECO:0000256" key="13">
    <source>
        <dbReference type="ARBA" id="ARBA00023128"/>
    </source>
</evidence>
<comment type="subcellular location">
    <subcellularLocation>
        <location evidence="1 16">Mitochondrion inner membrane</location>
        <topology evidence="1 16">Single-pass membrane protein</topology>
    </subcellularLocation>
</comment>
<dbReference type="NCBIfam" id="NF003645">
    <property type="entry name" value="PRK05286.1-2"/>
    <property type="match status" value="1"/>
</dbReference>
<proteinExistence type="inferred from homology"/>
<dbReference type="CDD" id="cd04738">
    <property type="entry name" value="DHOD_2_like"/>
    <property type="match status" value="1"/>
</dbReference>
<dbReference type="OrthoDB" id="7717586at2759"/>
<dbReference type="Proteomes" id="UP001151699">
    <property type="component" value="Unassembled WGS sequence"/>
</dbReference>
<evidence type="ECO:0000256" key="9">
    <source>
        <dbReference type="ARBA" id="ARBA00022792"/>
    </source>
</evidence>
<feature type="domain" description="Dihydroorotate dehydrogenase catalytic" evidence="17">
    <location>
        <begin position="80"/>
        <end position="380"/>
    </location>
</feature>
<evidence type="ECO:0000256" key="15">
    <source>
        <dbReference type="ARBA" id="ARBA00048639"/>
    </source>
</evidence>
<keyword evidence="14" id="KW-0472">Membrane</keyword>
<evidence type="ECO:0000256" key="10">
    <source>
        <dbReference type="ARBA" id="ARBA00022946"/>
    </source>
</evidence>
<evidence type="ECO:0000259" key="17">
    <source>
        <dbReference type="Pfam" id="PF01180"/>
    </source>
</evidence>
<keyword evidence="11" id="KW-1133">Transmembrane helix</keyword>
<dbReference type="InterPro" id="IPR001295">
    <property type="entry name" value="Dihydroorotate_DH_CS"/>
</dbReference>
<keyword evidence="9 16" id="KW-0999">Mitochondrion inner membrane</keyword>
<comment type="cofactor">
    <cofactor evidence="16">
        <name>FMN</name>
        <dbReference type="ChEBI" id="CHEBI:58210"/>
    </cofactor>
    <text evidence="16">Binds 1 FMN per subunit.</text>
</comment>
<dbReference type="PANTHER" id="PTHR48109:SF4">
    <property type="entry name" value="DIHYDROOROTATE DEHYDROGENASE (QUINONE), MITOCHONDRIAL"/>
    <property type="match status" value="1"/>
</dbReference>
<dbReference type="Gene3D" id="3.20.20.70">
    <property type="entry name" value="Aldolase class I"/>
    <property type="match status" value="1"/>
</dbReference>
<evidence type="ECO:0000256" key="3">
    <source>
        <dbReference type="ARBA" id="ARBA00005359"/>
    </source>
</evidence>
<dbReference type="Pfam" id="PF01180">
    <property type="entry name" value="DHO_dh"/>
    <property type="match status" value="1"/>
</dbReference>
<evidence type="ECO:0000256" key="5">
    <source>
        <dbReference type="ARBA" id="ARBA00017599"/>
    </source>
</evidence>
<sequence length="398" mass="43738">MSFRQKMTLFQKLKSTLAVGTGSTAVFVSINIYKNNEQFYNNWLMPFVHLFDPESCHRVAVLACKYRLFPKAKENDPESLSIRLFDRTLRNPLGIAAGFDKHAEAIAGLHAIGFGFVEIGSVTPLAQDGNPKPRVFRLSEDKAIINRYGFNSDGHDEVLQRIKTLREDSQTTGAIIGVNLGKNKESTDYSDDYVIGVEKFAAVADYLVINVSSPNTPGLRDLQHENHLKQLLSNVINKRNSLTAGGQRHVPIFLKLAPDLTNDEAKRIAKVIKQKGCVVDGIIISNTTVERNPSLVNDNKNEIGGLSGAPLTDRSTELIRQMYRLTDGKVPIIGVGGVFSGKDAFDKILAGASAIQIYSSFIYHGPPIVPKIKKELGKLLMESGYANVAEAVGRNAKK</sequence>
<name>A0A9Q0RUP7_9DIPT</name>
<comment type="pathway">
    <text evidence="2 16">Pyrimidine metabolism; UMP biosynthesis via de novo pathway; orotate from (S)-dihydroorotate (quinone route): step 1/1.</text>
</comment>
<dbReference type="PROSITE" id="PS00911">
    <property type="entry name" value="DHODEHASE_1"/>
    <property type="match status" value="1"/>
</dbReference>
<dbReference type="PANTHER" id="PTHR48109">
    <property type="entry name" value="DIHYDROOROTATE DEHYDROGENASE (QUINONE), MITOCHONDRIAL-RELATED"/>
    <property type="match status" value="1"/>
</dbReference>
<reference evidence="18" key="1">
    <citation type="submission" date="2022-07" db="EMBL/GenBank/DDBJ databases">
        <authorList>
            <person name="Trinca V."/>
            <person name="Uliana J.V.C."/>
            <person name="Torres T.T."/>
            <person name="Ward R.J."/>
            <person name="Monesi N."/>
        </authorList>
    </citation>
    <scope>NUCLEOTIDE SEQUENCE</scope>
    <source>
        <strain evidence="18">HSMRA1968</strain>
        <tissue evidence="18">Whole embryos</tissue>
    </source>
</reference>
<dbReference type="GO" id="GO:0009220">
    <property type="term" value="P:pyrimidine ribonucleotide biosynthetic process"/>
    <property type="evidence" value="ECO:0007669"/>
    <property type="project" value="TreeGrafter"/>
</dbReference>
<comment type="caution">
    <text evidence="18">The sequence shown here is derived from an EMBL/GenBank/DDBJ whole genome shotgun (WGS) entry which is preliminary data.</text>
</comment>
<dbReference type="GO" id="GO:0106430">
    <property type="term" value="F:dihydroorotate dehydrogenase (quinone) activity"/>
    <property type="evidence" value="ECO:0007669"/>
    <property type="project" value="UniProtKB-EC"/>
</dbReference>
<evidence type="ECO:0000256" key="1">
    <source>
        <dbReference type="ARBA" id="ARBA00004434"/>
    </source>
</evidence>
<accession>A0A9Q0RUP7</accession>
<evidence type="ECO:0000256" key="7">
    <source>
        <dbReference type="ARBA" id="ARBA00022643"/>
    </source>
</evidence>
<organism evidence="18 19">
    <name type="scientific">Pseudolycoriella hygida</name>
    <dbReference type="NCBI Taxonomy" id="35572"/>
    <lineage>
        <taxon>Eukaryota</taxon>
        <taxon>Metazoa</taxon>
        <taxon>Ecdysozoa</taxon>
        <taxon>Arthropoda</taxon>
        <taxon>Hexapoda</taxon>
        <taxon>Insecta</taxon>
        <taxon>Pterygota</taxon>
        <taxon>Neoptera</taxon>
        <taxon>Endopterygota</taxon>
        <taxon>Diptera</taxon>
        <taxon>Nematocera</taxon>
        <taxon>Sciaroidea</taxon>
        <taxon>Sciaridae</taxon>
        <taxon>Pseudolycoriella</taxon>
    </lineage>
</organism>
<dbReference type="InterPro" id="IPR005719">
    <property type="entry name" value="Dihydroorotate_DH_2"/>
</dbReference>
<dbReference type="NCBIfam" id="NF003652">
    <property type="entry name" value="PRK05286.2-5"/>
    <property type="match status" value="1"/>
</dbReference>
<evidence type="ECO:0000256" key="8">
    <source>
        <dbReference type="ARBA" id="ARBA00022692"/>
    </source>
</evidence>
<evidence type="ECO:0000313" key="19">
    <source>
        <dbReference type="Proteomes" id="UP001151699"/>
    </source>
</evidence>
<keyword evidence="7 16" id="KW-0288">FMN</keyword>
<evidence type="ECO:0000256" key="4">
    <source>
        <dbReference type="ARBA" id="ARBA00012791"/>
    </source>
</evidence>
<dbReference type="EMBL" id="WJQU01002742">
    <property type="protein sequence ID" value="KAJ6630922.1"/>
    <property type="molecule type" value="Genomic_DNA"/>
</dbReference>